<reference evidence="2" key="1">
    <citation type="submission" date="2018-06" db="EMBL/GenBank/DDBJ databases">
        <authorList>
            <consortium name="Pathogen Informatics"/>
        </authorList>
    </citation>
    <scope>NUCLEOTIDE SEQUENCE [LARGE SCALE GENOMIC DNA]</scope>
    <source>
        <strain evidence="2">NCTC10115</strain>
    </source>
</reference>
<proteinExistence type="predicted"/>
<dbReference type="EMBL" id="LS991952">
    <property type="protein sequence ID" value="SYV94242.1"/>
    <property type="molecule type" value="Genomic_DNA"/>
</dbReference>
<evidence type="ECO:0000313" key="2">
    <source>
        <dbReference type="Proteomes" id="UP000260136"/>
    </source>
</evidence>
<dbReference type="Proteomes" id="UP000260136">
    <property type="component" value="Chromosome"/>
</dbReference>
<sequence length="77" mass="8929">MFLLSKNNSLIACFSSAKSYCGFHLFNLEMILLALMLLKKMIFALDPLLRFLLTVFKKSTICQIFSYKKLIPFKLSK</sequence>
<dbReference type="AlphaFoldDB" id="A0A3B0PBK3"/>
<evidence type="ECO:0000313" key="1">
    <source>
        <dbReference type="EMBL" id="SYV94242.1"/>
    </source>
</evidence>
<protein>
    <submittedName>
        <fullName evidence="1">Uncharacterized protein</fullName>
    </submittedName>
</protein>
<gene>
    <name evidence="1" type="ORF">NCTC10115_00561</name>
</gene>
<organism evidence="1 2">
    <name type="scientific">Mycoplasmoides gallisepticum</name>
    <name type="common">Mycoplasma gallisepticum</name>
    <dbReference type="NCBI Taxonomy" id="2096"/>
    <lineage>
        <taxon>Bacteria</taxon>
        <taxon>Bacillati</taxon>
        <taxon>Mycoplasmatota</taxon>
        <taxon>Mycoplasmoidales</taxon>
        <taxon>Mycoplasmoidaceae</taxon>
        <taxon>Mycoplasmoides</taxon>
    </lineage>
</organism>
<accession>A0A3B0PBK3</accession>
<name>A0A3B0PBK3_MYCGL</name>